<dbReference type="Gene3D" id="3.40.50.1820">
    <property type="entry name" value="alpha/beta hydrolase"/>
    <property type="match status" value="1"/>
</dbReference>
<name>A0ABV1KIK3_9PSEU</name>
<dbReference type="SUPFAM" id="SSF53474">
    <property type="entry name" value="alpha/beta-Hydrolases"/>
    <property type="match status" value="1"/>
</dbReference>
<keyword evidence="1 3" id="KW-0378">Hydrolase</keyword>
<comment type="caution">
    <text evidence="3">The sequence shown here is derived from an EMBL/GenBank/DDBJ whole genome shotgun (WGS) entry which is preliminary data.</text>
</comment>
<dbReference type="PANTHER" id="PTHR43798">
    <property type="entry name" value="MONOACYLGLYCEROL LIPASE"/>
    <property type="match status" value="1"/>
</dbReference>
<dbReference type="InterPro" id="IPR000073">
    <property type="entry name" value="AB_hydrolase_1"/>
</dbReference>
<dbReference type="PRINTS" id="PR00111">
    <property type="entry name" value="ABHYDROLASE"/>
</dbReference>
<dbReference type="Pfam" id="PF00561">
    <property type="entry name" value="Abhydrolase_1"/>
    <property type="match status" value="1"/>
</dbReference>
<dbReference type="RefSeq" id="WP_349301354.1">
    <property type="nucleotide sequence ID" value="NZ_JBEDNQ010000014.1"/>
</dbReference>
<gene>
    <name evidence="3" type="ORF">WIS52_27770</name>
</gene>
<feature type="domain" description="AB hydrolase-1" evidence="2">
    <location>
        <begin position="35"/>
        <end position="278"/>
    </location>
</feature>
<protein>
    <submittedName>
        <fullName evidence="3">Alpha/beta fold hydrolase</fullName>
    </submittedName>
</protein>
<keyword evidence="4" id="KW-1185">Reference proteome</keyword>
<reference evidence="3 4" key="1">
    <citation type="submission" date="2024-03" db="EMBL/GenBank/DDBJ databases">
        <title>Draft genome sequence of Pseudonocardia nematodicida JCM 31783.</title>
        <authorList>
            <person name="Butdee W."/>
            <person name="Duangmal K."/>
        </authorList>
    </citation>
    <scope>NUCLEOTIDE SEQUENCE [LARGE SCALE GENOMIC DNA]</scope>
    <source>
        <strain evidence="3 4">JCM 31783</strain>
    </source>
</reference>
<organism evidence="3 4">
    <name type="scientific">Pseudonocardia nematodicida</name>
    <dbReference type="NCBI Taxonomy" id="1206997"/>
    <lineage>
        <taxon>Bacteria</taxon>
        <taxon>Bacillati</taxon>
        <taxon>Actinomycetota</taxon>
        <taxon>Actinomycetes</taxon>
        <taxon>Pseudonocardiales</taxon>
        <taxon>Pseudonocardiaceae</taxon>
        <taxon>Pseudonocardia</taxon>
    </lineage>
</organism>
<dbReference type="EMBL" id="JBEDNQ010000014">
    <property type="protein sequence ID" value="MEQ3554281.1"/>
    <property type="molecule type" value="Genomic_DNA"/>
</dbReference>
<proteinExistence type="predicted"/>
<dbReference type="InterPro" id="IPR050266">
    <property type="entry name" value="AB_hydrolase_sf"/>
</dbReference>
<dbReference type="Proteomes" id="UP001494902">
    <property type="component" value="Unassembled WGS sequence"/>
</dbReference>
<evidence type="ECO:0000313" key="3">
    <source>
        <dbReference type="EMBL" id="MEQ3554281.1"/>
    </source>
</evidence>
<sequence length="308" mass="31919">MTGDRLLPAGAREVFLPFEGGTVRLLTGGAGPGTPVVLLHGGGSDNAAISWYPVLAELARDRPVLALDLPGFGYTTGIEPAGPPGTTADLAVRIAAAAGHPRAVWGGVSMGGDIALRVALRRPGAVAGLLLVAPGGLTGLAGGSRTRHAAAWLGTRIPEPVMRPLARLAGLGARATARAVVHDPDTMPAPVVDEFVRESRRPGAGIGFYRYNRATVGPGGMRDDLSEQVRAISAPALFVHGLQDRWVSPGDSRRAAAAMPDAELVEVGRCGHWAQLERAGAFLESAARLLTRVDDAERKPPAGDDHHA</sequence>
<dbReference type="PANTHER" id="PTHR43798:SF31">
    <property type="entry name" value="AB HYDROLASE SUPERFAMILY PROTEIN YCLE"/>
    <property type="match status" value="1"/>
</dbReference>
<evidence type="ECO:0000313" key="4">
    <source>
        <dbReference type="Proteomes" id="UP001494902"/>
    </source>
</evidence>
<evidence type="ECO:0000256" key="1">
    <source>
        <dbReference type="ARBA" id="ARBA00022801"/>
    </source>
</evidence>
<accession>A0ABV1KIK3</accession>
<dbReference type="InterPro" id="IPR029058">
    <property type="entry name" value="AB_hydrolase_fold"/>
</dbReference>
<evidence type="ECO:0000259" key="2">
    <source>
        <dbReference type="Pfam" id="PF00561"/>
    </source>
</evidence>
<dbReference type="GO" id="GO:0016787">
    <property type="term" value="F:hydrolase activity"/>
    <property type="evidence" value="ECO:0007669"/>
    <property type="project" value="UniProtKB-KW"/>
</dbReference>